<protein>
    <submittedName>
        <fullName evidence="1">TatD DNase family Scn1</fullName>
    </submittedName>
</protein>
<accession>A0A5C3QNX7</accession>
<reference evidence="1 2" key="1">
    <citation type="journal article" date="2019" name="Nat. Ecol. Evol.">
        <title>Megaphylogeny resolves global patterns of mushroom evolution.</title>
        <authorList>
            <person name="Varga T."/>
            <person name="Krizsan K."/>
            <person name="Foldi C."/>
            <person name="Dima B."/>
            <person name="Sanchez-Garcia M."/>
            <person name="Sanchez-Ramirez S."/>
            <person name="Szollosi G.J."/>
            <person name="Szarkandi J.G."/>
            <person name="Papp V."/>
            <person name="Albert L."/>
            <person name="Andreopoulos W."/>
            <person name="Angelini C."/>
            <person name="Antonin V."/>
            <person name="Barry K.W."/>
            <person name="Bougher N.L."/>
            <person name="Buchanan P."/>
            <person name="Buyck B."/>
            <person name="Bense V."/>
            <person name="Catcheside P."/>
            <person name="Chovatia M."/>
            <person name="Cooper J."/>
            <person name="Damon W."/>
            <person name="Desjardin D."/>
            <person name="Finy P."/>
            <person name="Geml J."/>
            <person name="Haridas S."/>
            <person name="Hughes K."/>
            <person name="Justo A."/>
            <person name="Karasinski D."/>
            <person name="Kautmanova I."/>
            <person name="Kiss B."/>
            <person name="Kocsube S."/>
            <person name="Kotiranta H."/>
            <person name="LaButti K.M."/>
            <person name="Lechner B.E."/>
            <person name="Liimatainen K."/>
            <person name="Lipzen A."/>
            <person name="Lukacs Z."/>
            <person name="Mihaltcheva S."/>
            <person name="Morgado L.N."/>
            <person name="Niskanen T."/>
            <person name="Noordeloos M.E."/>
            <person name="Ohm R.A."/>
            <person name="Ortiz-Santana B."/>
            <person name="Ovrebo C."/>
            <person name="Racz N."/>
            <person name="Riley R."/>
            <person name="Savchenko A."/>
            <person name="Shiryaev A."/>
            <person name="Soop K."/>
            <person name="Spirin V."/>
            <person name="Szebenyi C."/>
            <person name="Tomsovsky M."/>
            <person name="Tulloss R.E."/>
            <person name="Uehling J."/>
            <person name="Grigoriev I.V."/>
            <person name="Vagvolgyi C."/>
            <person name="Papp T."/>
            <person name="Martin F.M."/>
            <person name="Miettinen O."/>
            <person name="Hibbett D.S."/>
            <person name="Nagy L.G."/>
        </authorList>
    </citation>
    <scope>NUCLEOTIDE SEQUENCE [LARGE SCALE GENOMIC DNA]</scope>
    <source>
        <strain evidence="1 2">CBS 309.79</strain>
    </source>
</reference>
<dbReference type="Proteomes" id="UP000305067">
    <property type="component" value="Unassembled WGS sequence"/>
</dbReference>
<dbReference type="InterPro" id="IPR001130">
    <property type="entry name" value="TatD-like"/>
</dbReference>
<proteinExistence type="predicted"/>
<dbReference type="Pfam" id="PF01026">
    <property type="entry name" value="TatD_DNase"/>
    <property type="match status" value="1"/>
</dbReference>
<dbReference type="EMBL" id="ML178820">
    <property type="protein sequence ID" value="TFL03656.1"/>
    <property type="molecule type" value="Genomic_DNA"/>
</dbReference>
<dbReference type="SUPFAM" id="SSF51556">
    <property type="entry name" value="Metallo-dependent hydrolases"/>
    <property type="match status" value="1"/>
</dbReference>
<dbReference type="PANTHER" id="PTHR47345">
    <property type="entry name" value="CUT9-INTERACTING PROTEIN SCN1"/>
    <property type="match status" value="1"/>
</dbReference>
<sequence>MSTSESDLRAPFSQDVMKHVVDAHCHPTSATDEEMQKIHSKMFVMSMHDQDQREVKELATKYPKKVVPFFGFHPWFTHFISLKKPCSKEEHYNSLFLPDSPTSQQQEEFDALYAALPEPIFLDDIIPSLRALLESHPTAHVGEVGLDKIFRVSHDYYVSPRTMTTFNIPMDHQIAVLSAQLDLAVELGRNVSMHSVRAQLQTVELLKWHAAKHKERWNRISIQMHSCGLSPQMWKDLERKMCNVFLSVSVLVNKRSSSYQELIKGCSDNRILSESDMNQADQCVALTCEMIRTVGEIKQWEVENDWVGDDEVEEPRWGVVRRLERNAQLFLAGNHMPKGTTQVRYRGPINFDDQDSDAAFTDDGAP</sequence>
<gene>
    <name evidence="1" type="ORF">BDV98DRAFT_564581</name>
</gene>
<dbReference type="GO" id="GO:0016788">
    <property type="term" value="F:hydrolase activity, acting on ester bonds"/>
    <property type="evidence" value="ECO:0007669"/>
    <property type="project" value="InterPro"/>
</dbReference>
<dbReference type="OrthoDB" id="413993at2759"/>
<dbReference type="AlphaFoldDB" id="A0A5C3QNX7"/>
<evidence type="ECO:0000313" key="1">
    <source>
        <dbReference type="EMBL" id="TFL03656.1"/>
    </source>
</evidence>
<dbReference type="InterPro" id="IPR032466">
    <property type="entry name" value="Metal_Hydrolase"/>
</dbReference>
<evidence type="ECO:0000313" key="2">
    <source>
        <dbReference type="Proteomes" id="UP000305067"/>
    </source>
</evidence>
<keyword evidence="2" id="KW-1185">Reference proteome</keyword>
<organism evidence="1 2">
    <name type="scientific">Pterulicium gracile</name>
    <dbReference type="NCBI Taxonomy" id="1884261"/>
    <lineage>
        <taxon>Eukaryota</taxon>
        <taxon>Fungi</taxon>
        <taxon>Dikarya</taxon>
        <taxon>Basidiomycota</taxon>
        <taxon>Agaricomycotina</taxon>
        <taxon>Agaricomycetes</taxon>
        <taxon>Agaricomycetidae</taxon>
        <taxon>Agaricales</taxon>
        <taxon>Pleurotineae</taxon>
        <taxon>Pterulaceae</taxon>
        <taxon>Pterulicium</taxon>
    </lineage>
</organism>
<dbReference type="PANTHER" id="PTHR47345:SF1">
    <property type="entry name" value="CUT9-INTERACTING PROTEIN SCN1"/>
    <property type="match status" value="1"/>
</dbReference>
<dbReference type="Gene3D" id="3.20.20.140">
    <property type="entry name" value="Metal-dependent hydrolases"/>
    <property type="match status" value="1"/>
</dbReference>
<dbReference type="InterPro" id="IPR053044">
    <property type="entry name" value="Metallo-hydrolase/TatD-type"/>
</dbReference>
<name>A0A5C3QNX7_9AGAR</name>